<accession>A0A388K5Y1</accession>
<gene>
    <name evidence="2" type="ORF">CBR_g50715</name>
</gene>
<dbReference type="AlphaFoldDB" id="A0A388K5Y1"/>
<sequence>MLHHEAWDNIPWESRLVDQAVWVRQTIHDGLFWRDVVMTPIHQLLRRLDRGGMVMSLVYSWSRRVVDELRLLQDGKRIPSEIVDDCIDQVLTRRQHMLEQAHAAAHLLNPRRRYLRCYDARVRTAEDLEVVQECDNLFLAQTGGDRAGARYLRVYEQMRLFHARMGPLLTDPATRDAEAQACRGNDEMLLGGRSTEAHTSIFRRLKSHDDPPRGTFDTRHGTGRGAGTKGTRGATQSRRVFDVDTTDDEKAVEDDEALLRPCHSSAPEVGRDAQPHRRSERLVGRDSKATQIETSCSQHLEEIQCDTVERERFDQHTPIHTHTSQDMPSDLRTRNFMVGGEGTSGDGIGRGQHVRVRDMADYCPRDTQKKETEAERDARIDAEDERRLSRMQWAGRAFFLVEAERMRWLETIGAGDDDDSVEGLIGPDAAVQPSGGGCADDPLVSASPTATTHHATLSPSPTVTGHVDVPCVSAAPPVPWGLPPSEARLTSEAGGLGAMDSESDVVRDVVLGLMAPAGAEVELVLAGYEEERAGRSISDTQVVARHEEETAGHEDPLQGTPIGRDGCTGIRDASMPSYTPVSPLYSGSPVSLEREEAESARIREER</sequence>
<feature type="compositionally biased region" description="Basic and acidic residues" evidence="1">
    <location>
        <begin position="269"/>
        <end position="288"/>
    </location>
</feature>
<feature type="region of interest" description="Disordered" evidence="1">
    <location>
        <begin position="264"/>
        <end position="290"/>
    </location>
</feature>
<dbReference type="InterPro" id="IPR012337">
    <property type="entry name" value="RNaseH-like_sf"/>
</dbReference>
<evidence type="ECO:0000313" key="3">
    <source>
        <dbReference type="Proteomes" id="UP000265515"/>
    </source>
</evidence>
<reference evidence="2 3" key="1">
    <citation type="journal article" date="2018" name="Cell">
        <title>The Chara Genome: Secondary Complexity and Implications for Plant Terrestrialization.</title>
        <authorList>
            <person name="Nishiyama T."/>
            <person name="Sakayama H."/>
            <person name="Vries J.D."/>
            <person name="Buschmann H."/>
            <person name="Saint-Marcoux D."/>
            <person name="Ullrich K.K."/>
            <person name="Haas F.B."/>
            <person name="Vanderstraeten L."/>
            <person name="Becker D."/>
            <person name="Lang D."/>
            <person name="Vosolsobe S."/>
            <person name="Rombauts S."/>
            <person name="Wilhelmsson P.K.I."/>
            <person name="Janitza P."/>
            <person name="Kern R."/>
            <person name="Heyl A."/>
            <person name="Rumpler F."/>
            <person name="Villalobos L.I.A.C."/>
            <person name="Clay J.M."/>
            <person name="Skokan R."/>
            <person name="Toyoda A."/>
            <person name="Suzuki Y."/>
            <person name="Kagoshima H."/>
            <person name="Schijlen E."/>
            <person name="Tajeshwar N."/>
            <person name="Catarino B."/>
            <person name="Hetherington A.J."/>
            <person name="Saltykova A."/>
            <person name="Bonnot C."/>
            <person name="Breuninger H."/>
            <person name="Symeonidi A."/>
            <person name="Radhakrishnan G.V."/>
            <person name="Van Nieuwerburgh F."/>
            <person name="Deforce D."/>
            <person name="Chang C."/>
            <person name="Karol K.G."/>
            <person name="Hedrich R."/>
            <person name="Ulvskov P."/>
            <person name="Glockner G."/>
            <person name="Delwiche C.F."/>
            <person name="Petrasek J."/>
            <person name="Van de Peer Y."/>
            <person name="Friml J."/>
            <person name="Beilby M."/>
            <person name="Dolan L."/>
            <person name="Kohara Y."/>
            <person name="Sugano S."/>
            <person name="Fujiyama A."/>
            <person name="Delaux P.-M."/>
            <person name="Quint M."/>
            <person name="TheiBen G."/>
            <person name="Hagemann M."/>
            <person name="Harholt J."/>
            <person name="Dunand C."/>
            <person name="Zachgo S."/>
            <person name="Langdale J."/>
            <person name="Maumus F."/>
            <person name="Straeten D.V.D."/>
            <person name="Gould S.B."/>
            <person name="Rensing S.A."/>
        </authorList>
    </citation>
    <scope>NUCLEOTIDE SEQUENCE [LARGE SCALE GENOMIC DNA]</scope>
    <source>
        <strain evidence="2 3">S276</strain>
    </source>
</reference>
<feature type="compositionally biased region" description="Basic and acidic residues" evidence="1">
    <location>
        <begin position="592"/>
        <end position="606"/>
    </location>
</feature>
<dbReference type="Gramene" id="GBG65353">
    <property type="protein sequence ID" value="GBG65353"/>
    <property type="gene ID" value="CBR_g50715"/>
</dbReference>
<dbReference type="EMBL" id="BFEA01000061">
    <property type="protein sequence ID" value="GBG65353.1"/>
    <property type="molecule type" value="Genomic_DNA"/>
</dbReference>
<proteinExistence type="predicted"/>
<keyword evidence="3" id="KW-1185">Reference proteome</keyword>
<evidence type="ECO:0000313" key="2">
    <source>
        <dbReference type="EMBL" id="GBG65353.1"/>
    </source>
</evidence>
<feature type="compositionally biased region" description="Basic and acidic residues" evidence="1">
    <location>
        <begin position="544"/>
        <end position="556"/>
    </location>
</feature>
<comment type="caution">
    <text evidence="2">The sequence shown here is derived from an EMBL/GenBank/DDBJ whole genome shotgun (WGS) entry which is preliminary data.</text>
</comment>
<name>A0A388K5Y1_CHABU</name>
<feature type="compositionally biased region" description="Basic and acidic residues" evidence="1">
    <location>
        <begin position="207"/>
        <end position="220"/>
    </location>
</feature>
<feature type="region of interest" description="Disordered" evidence="1">
    <location>
        <begin position="544"/>
        <end position="606"/>
    </location>
</feature>
<feature type="region of interest" description="Disordered" evidence="1">
    <location>
        <begin position="206"/>
        <end position="238"/>
    </location>
</feature>
<organism evidence="2 3">
    <name type="scientific">Chara braunii</name>
    <name type="common">Braun's stonewort</name>
    <dbReference type="NCBI Taxonomy" id="69332"/>
    <lineage>
        <taxon>Eukaryota</taxon>
        <taxon>Viridiplantae</taxon>
        <taxon>Streptophyta</taxon>
        <taxon>Charophyceae</taxon>
        <taxon>Charales</taxon>
        <taxon>Characeae</taxon>
        <taxon>Chara</taxon>
    </lineage>
</organism>
<dbReference type="SUPFAM" id="SSF53098">
    <property type="entry name" value="Ribonuclease H-like"/>
    <property type="match status" value="1"/>
</dbReference>
<protein>
    <submittedName>
        <fullName evidence="2">Uncharacterized protein</fullName>
    </submittedName>
</protein>
<evidence type="ECO:0000256" key="1">
    <source>
        <dbReference type="SAM" id="MobiDB-lite"/>
    </source>
</evidence>
<dbReference type="Proteomes" id="UP000265515">
    <property type="component" value="Unassembled WGS sequence"/>
</dbReference>